<dbReference type="InterPro" id="IPR036872">
    <property type="entry name" value="CH_dom_sf"/>
</dbReference>
<dbReference type="Proteomes" id="UP000318582">
    <property type="component" value="Unassembled WGS sequence"/>
</dbReference>
<dbReference type="Gene3D" id="1.10.418.10">
    <property type="entry name" value="Calponin-like domain"/>
    <property type="match status" value="1"/>
</dbReference>
<evidence type="ECO:0000259" key="2">
    <source>
        <dbReference type="PROSITE" id="PS50021"/>
    </source>
</evidence>
<dbReference type="GO" id="GO:0005930">
    <property type="term" value="C:axoneme"/>
    <property type="evidence" value="ECO:0007669"/>
    <property type="project" value="TreeGrafter"/>
</dbReference>
<dbReference type="GO" id="GO:0051493">
    <property type="term" value="P:regulation of cytoskeleton organization"/>
    <property type="evidence" value="ECO:0007669"/>
    <property type="project" value="TreeGrafter"/>
</dbReference>
<feature type="coiled-coil region" evidence="1">
    <location>
        <begin position="205"/>
        <end position="239"/>
    </location>
</feature>
<dbReference type="EMBL" id="QEAQ01000033">
    <property type="protein sequence ID" value="TPX58673.1"/>
    <property type="molecule type" value="Genomic_DNA"/>
</dbReference>
<dbReference type="AlphaFoldDB" id="A0A507E3L8"/>
<evidence type="ECO:0000256" key="1">
    <source>
        <dbReference type="SAM" id="Coils"/>
    </source>
</evidence>
<accession>A0A507E3L8</accession>
<keyword evidence="1" id="KW-0175">Coiled coil</keyword>
<dbReference type="GO" id="GO:0008017">
    <property type="term" value="F:microtubule binding"/>
    <property type="evidence" value="ECO:0007669"/>
    <property type="project" value="TreeGrafter"/>
</dbReference>
<dbReference type="PANTHER" id="PTHR12509:SF9">
    <property type="entry name" value="SPERM FLAGELLAR PROTEIN 1 ISOFORM X1"/>
    <property type="match status" value="1"/>
</dbReference>
<dbReference type="PROSITE" id="PS50021">
    <property type="entry name" value="CH"/>
    <property type="match status" value="1"/>
</dbReference>
<dbReference type="InterPro" id="IPR052111">
    <property type="entry name" value="Spermatogenesis_Ciliary_MAP"/>
</dbReference>
<dbReference type="InterPro" id="IPR001715">
    <property type="entry name" value="CH_dom"/>
</dbReference>
<dbReference type="FunFam" id="1.10.418.10:FF:000059">
    <property type="entry name" value="RIKEN cDNA 6430531B16 gene"/>
    <property type="match status" value="1"/>
</dbReference>
<organism evidence="3 4">
    <name type="scientific">Powellomyces hirtus</name>
    <dbReference type="NCBI Taxonomy" id="109895"/>
    <lineage>
        <taxon>Eukaryota</taxon>
        <taxon>Fungi</taxon>
        <taxon>Fungi incertae sedis</taxon>
        <taxon>Chytridiomycota</taxon>
        <taxon>Chytridiomycota incertae sedis</taxon>
        <taxon>Chytridiomycetes</taxon>
        <taxon>Spizellomycetales</taxon>
        <taxon>Powellomycetaceae</taxon>
        <taxon>Powellomyces</taxon>
    </lineage>
</organism>
<gene>
    <name evidence="3" type="ORF">PhCBS80983_g02986</name>
</gene>
<evidence type="ECO:0000313" key="4">
    <source>
        <dbReference type="Proteomes" id="UP000318582"/>
    </source>
</evidence>
<dbReference type="Pfam" id="PF06294">
    <property type="entry name" value="CH_2"/>
    <property type="match status" value="1"/>
</dbReference>
<comment type="caution">
    <text evidence="3">The sequence shown here is derived from an EMBL/GenBank/DDBJ whole genome shotgun (WGS) entry which is preliminary data.</text>
</comment>
<dbReference type="SUPFAM" id="SSF47576">
    <property type="entry name" value="Calponin-homology domain, CH-domain"/>
    <property type="match status" value="1"/>
</dbReference>
<feature type="domain" description="Calponin-homology (CH)" evidence="2">
    <location>
        <begin position="10"/>
        <end position="114"/>
    </location>
</feature>
<evidence type="ECO:0000313" key="3">
    <source>
        <dbReference type="EMBL" id="TPX58673.1"/>
    </source>
</evidence>
<dbReference type="PANTHER" id="PTHR12509">
    <property type="entry name" value="SPERMATOGENESIS-ASSOCIATED 4-RELATED"/>
    <property type="match status" value="1"/>
</dbReference>
<protein>
    <recommendedName>
        <fullName evidence="2">Calponin-homology (CH) domain-containing protein</fullName>
    </recommendedName>
</protein>
<reference evidence="3 4" key="1">
    <citation type="journal article" date="2019" name="Sci. Rep.">
        <title>Comparative genomics of chytrid fungi reveal insights into the obligate biotrophic and pathogenic lifestyle of Synchytrium endobioticum.</title>
        <authorList>
            <person name="van de Vossenberg B.T.L.H."/>
            <person name="Warris S."/>
            <person name="Nguyen H.D.T."/>
            <person name="van Gent-Pelzer M.P.E."/>
            <person name="Joly D.L."/>
            <person name="van de Geest H.C."/>
            <person name="Bonants P.J.M."/>
            <person name="Smith D.S."/>
            <person name="Levesque C.A."/>
            <person name="van der Lee T.A.J."/>
        </authorList>
    </citation>
    <scope>NUCLEOTIDE SEQUENCE [LARGE SCALE GENOMIC DNA]</scope>
    <source>
        <strain evidence="3 4">CBS 809.83</strain>
    </source>
</reference>
<keyword evidence="4" id="KW-1185">Reference proteome</keyword>
<dbReference type="STRING" id="109895.A0A507E3L8"/>
<dbReference type="InterPro" id="IPR010441">
    <property type="entry name" value="CH_2"/>
</dbReference>
<sequence length="246" mass="27624">MSSSPSALEAVDHDELYAWIDEVPLSRPKKNIQRDFSDGVATAEVISHFIPKMVDLHNYPPANGTAQKVYNWKTLDQKVLRKLNYHMTDEVMDGIVNKKSGYVEYFLNELRTKIDAYIARRNQPRDSGQLLPLNAGQWNMGSGHVLYPYGAPLSPEQYGLMYSSGMLHGSNASIASQSAMPYIASAHGDNQLHVQLPPTPVAQLTAELQETVEILQVKTQKLEELLALKDRKIEELDLRLRSHGLL</sequence>
<name>A0A507E3L8_9FUNG</name>
<proteinExistence type="predicted"/>